<dbReference type="InterPro" id="IPR017853">
    <property type="entry name" value="GH"/>
</dbReference>
<protein>
    <recommendedName>
        <fullName evidence="2">DUF4015 domain-containing protein</fullName>
    </recommendedName>
</protein>
<proteinExistence type="predicted"/>
<dbReference type="Proteomes" id="UP000184038">
    <property type="component" value="Unassembled WGS sequence"/>
</dbReference>
<feature type="compositionally biased region" description="Polar residues" evidence="1">
    <location>
        <begin position="63"/>
        <end position="75"/>
    </location>
</feature>
<dbReference type="Pfam" id="PF13200">
    <property type="entry name" value="DUF4015"/>
    <property type="match status" value="1"/>
</dbReference>
<evidence type="ECO:0000313" key="3">
    <source>
        <dbReference type="EMBL" id="SHM01802.1"/>
    </source>
</evidence>
<feature type="domain" description="DUF4015" evidence="2">
    <location>
        <begin position="154"/>
        <end position="472"/>
    </location>
</feature>
<name>A0A1M7FCJ0_9FIRM</name>
<sequence>MSKENNEKKSSAKQLLAGGLLIISTVCLTASAVYLYDTYQESKTKVDTYVNSVQDAVVEGDSGESSTKVDSSEQPISKDMEPNQTNQKSNQQEETKHQQDGETSVADNNQELQGSQSADGEDTGNTELEQIVAESNPIDEVIHTKSTPPCKVKGIYVSGPMAGSTNNMANLIELVESTELNTMVIDIKNDSGEITYKMDNEVAKEINATVNYITNIQELVTKLKEKGVYLIARVVAFKDPILAQNKPELSLKNANGTIFRDKAGLAWVNPYKKEVWEYLVSVAKDAANIGFDEVQFDYIRFSTDSGMKQVDFGEEAKDKTKIEAITDFTKYAYEELSPLGIYVSADVYGTIINSEIDAKIVGQSYVEMSKYLDYICPMIYPSHYANGSYGIDYPDLEPYYLIKKVLEESKVVLKVNEEEEHQAIVRPWLQDFTATWVEKHQKYDAKEIKEQIQGVYDSGYEEWILWNGNNRYTKSGLENNN</sequence>
<dbReference type="InterPro" id="IPR025275">
    <property type="entry name" value="DUF4015"/>
</dbReference>
<evidence type="ECO:0000313" key="4">
    <source>
        <dbReference type="Proteomes" id="UP000184038"/>
    </source>
</evidence>
<dbReference type="OrthoDB" id="9774125at2"/>
<dbReference type="AlphaFoldDB" id="A0A1M7FCJ0"/>
<organism evidence="3 4">
    <name type="scientific">Anaerosporobacter mobilis DSM 15930</name>
    <dbReference type="NCBI Taxonomy" id="1120996"/>
    <lineage>
        <taxon>Bacteria</taxon>
        <taxon>Bacillati</taxon>
        <taxon>Bacillota</taxon>
        <taxon>Clostridia</taxon>
        <taxon>Lachnospirales</taxon>
        <taxon>Lachnospiraceae</taxon>
        <taxon>Anaerosporobacter</taxon>
    </lineage>
</organism>
<dbReference type="SUPFAM" id="SSF51445">
    <property type="entry name" value="(Trans)glycosidases"/>
    <property type="match status" value="1"/>
</dbReference>
<feature type="compositionally biased region" description="Basic and acidic residues" evidence="1">
    <location>
        <begin position="91"/>
        <end position="100"/>
    </location>
</feature>
<reference evidence="3 4" key="1">
    <citation type="submission" date="2016-11" db="EMBL/GenBank/DDBJ databases">
        <authorList>
            <person name="Jaros S."/>
            <person name="Januszkiewicz K."/>
            <person name="Wedrychowicz H."/>
        </authorList>
    </citation>
    <scope>NUCLEOTIDE SEQUENCE [LARGE SCALE GENOMIC DNA]</scope>
    <source>
        <strain evidence="3 4">DSM 15930</strain>
    </source>
</reference>
<dbReference type="STRING" id="1120996.SAMN02746066_00557"/>
<gene>
    <name evidence="3" type="ORF">SAMN02746066_00557</name>
</gene>
<dbReference type="Gene3D" id="3.20.20.80">
    <property type="entry name" value="Glycosidases"/>
    <property type="match status" value="1"/>
</dbReference>
<keyword evidence="4" id="KW-1185">Reference proteome</keyword>
<feature type="region of interest" description="Disordered" evidence="1">
    <location>
        <begin position="57"/>
        <end position="104"/>
    </location>
</feature>
<evidence type="ECO:0000259" key="2">
    <source>
        <dbReference type="Pfam" id="PF13200"/>
    </source>
</evidence>
<dbReference type="EMBL" id="FRCP01000005">
    <property type="protein sequence ID" value="SHM01802.1"/>
    <property type="molecule type" value="Genomic_DNA"/>
</dbReference>
<evidence type="ECO:0000256" key="1">
    <source>
        <dbReference type="SAM" id="MobiDB-lite"/>
    </source>
</evidence>
<accession>A0A1M7FCJ0</accession>
<dbReference type="RefSeq" id="WP_073282480.1">
    <property type="nucleotide sequence ID" value="NZ_FRCP01000005.1"/>
</dbReference>